<reference evidence="1 2" key="1">
    <citation type="submission" date="2024-03" db="EMBL/GenBank/DDBJ databases">
        <title>Bacilli Hybrid Assemblies.</title>
        <authorList>
            <person name="Kovac J."/>
        </authorList>
    </citation>
    <scope>NUCLEOTIDE SEQUENCE [LARGE SCALE GENOMIC DNA]</scope>
    <source>
        <strain evidence="1 2">FSL R7-0666</strain>
    </source>
</reference>
<organism evidence="1 2">
    <name type="scientific">Alkalicoccobacillus gibsonii</name>
    <dbReference type="NCBI Taxonomy" id="79881"/>
    <lineage>
        <taxon>Bacteria</taxon>
        <taxon>Bacillati</taxon>
        <taxon>Bacillota</taxon>
        <taxon>Bacilli</taxon>
        <taxon>Bacillales</taxon>
        <taxon>Bacillaceae</taxon>
        <taxon>Alkalicoccobacillus</taxon>
    </lineage>
</organism>
<keyword evidence="2" id="KW-1185">Reference proteome</keyword>
<dbReference type="InterPro" id="IPR036249">
    <property type="entry name" value="Thioredoxin-like_sf"/>
</dbReference>
<protein>
    <submittedName>
        <fullName evidence="1">Thioredoxin family protein</fullName>
    </submittedName>
</protein>
<dbReference type="Pfam" id="PF14595">
    <property type="entry name" value="Thioredoxin_9"/>
    <property type="match status" value="1"/>
</dbReference>
<gene>
    <name evidence="1" type="ORF">MKY91_05405</name>
</gene>
<evidence type="ECO:0000313" key="1">
    <source>
        <dbReference type="EMBL" id="MEN0642593.1"/>
    </source>
</evidence>
<name>A0ABU9VFB3_9BACI</name>
<accession>A0ABU9VFB3</accession>
<proteinExistence type="predicted"/>
<dbReference type="RefSeq" id="WP_203090584.1">
    <property type="nucleotide sequence ID" value="NZ_JAEUZA010000005.1"/>
</dbReference>
<dbReference type="Proteomes" id="UP001418796">
    <property type="component" value="Unassembled WGS sequence"/>
</dbReference>
<sequence length="187" mass="22112">MEELNQWFEKGLSRYAYIHSMQVNQENLLKIYNSFHLDPFEKESLQLLQPKKYRALIITADWCGDAMVNLPIFMRIADEALIETRYFIRDDHLELMDQYLTNGTARSIPIIVLIDQDGKEVMRWGPRAPELEEFVSKKKAQLPEKETEGYEAAFKQFVKDMTNTYTEDHTSWDWIKNDLLKALQKTV</sequence>
<comment type="caution">
    <text evidence="1">The sequence shown here is derived from an EMBL/GenBank/DDBJ whole genome shotgun (WGS) entry which is preliminary data.</text>
</comment>
<dbReference type="SUPFAM" id="SSF52833">
    <property type="entry name" value="Thioredoxin-like"/>
    <property type="match status" value="1"/>
</dbReference>
<evidence type="ECO:0000313" key="2">
    <source>
        <dbReference type="Proteomes" id="UP001418796"/>
    </source>
</evidence>
<dbReference type="EMBL" id="JBCITK010000001">
    <property type="protein sequence ID" value="MEN0642593.1"/>
    <property type="molecule type" value="Genomic_DNA"/>
</dbReference>
<dbReference type="Gene3D" id="3.40.30.10">
    <property type="entry name" value="Glutaredoxin"/>
    <property type="match status" value="1"/>
</dbReference>